<proteinExistence type="predicted"/>
<name>A0A8S5V9H2_9CAUD</name>
<reference evidence="1" key="1">
    <citation type="journal article" date="2021" name="Proc. Natl. Acad. Sci. U.S.A.">
        <title>A Catalog of Tens of Thousands of Viruses from Human Metagenomes Reveals Hidden Associations with Chronic Diseases.</title>
        <authorList>
            <person name="Tisza M.J."/>
            <person name="Buck C.B."/>
        </authorList>
    </citation>
    <scope>NUCLEOTIDE SEQUENCE</scope>
    <source>
        <strain evidence="1">Ct6rT12</strain>
    </source>
</reference>
<protein>
    <submittedName>
        <fullName evidence="1">Uncharacterized protein</fullName>
    </submittedName>
</protein>
<organism evidence="1">
    <name type="scientific">Siphoviridae sp. ct6rT12</name>
    <dbReference type="NCBI Taxonomy" id="2825346"/>
    <lineage>
        <taxon>Viruses</taxon>
        <taxon>Duplodnaviria</taxon>
        <taxon>Heunggongvirae</taxon>
        <taxon>Uroviricota</taxon>
        <taxon>Caudoviricetes</taxon>
    </lineage>
</organism>
<sequence>MRKEIQEKLIKEIYKTERERIDWLNSFIKEKKKEKNSTGYLEGKKDGIIQALKVFIREIRELGD</sequence>
<evidence type="ECO:0000313" key="1">
    <source>
        <dbReference type="EMBL" id="DAG03365.1"/>
    </source>
</evidence>
<accession>A0A8S5V9H2</accession>
<dbReference type="EMBL" id="BK016227">
    <property type="protein sequence ID" value="DAG03365.1"/>
    <property type="molecule type" value="Genomic_DNA"/>
</dbReference>